<evidence type="ECO:0000313" key="2">
    <source>
        <dbReference type="Proteomes" id="UP000435357"/>
    </source>
</evidence>
<gene>
    <name evidence="1" type="ORF">F3059_07400</name>
</gene>
<sequence length="93" mass="10783">MQKDKEAFYKDLKKKLKKQHKFPSVYMFKFIVPNDNKLHAQVEALFGSEAQIAIRESRNGNFVSVTAKEMMLSADKVIERYREAESIEGIISL</sequence>
<dbReference type="AlphaFoldDB" id="A0A6N6M8U2"/>
<name>A0A6N6M8U2_9FLAO</name>
<protein>
    <submittedName>
        <fullName evidence="1">DUF493 domain-containing protein</fullName>
    </submittedName>
</protein>
<dbReference type="Proteomes" id="UP000435357">
    <property type="component" value="Unassembled WGS sequence"/>
</dbReference>
<dbReference type="Gene3D" id="3.30.70.260">
    <property type="match status" value="1"/>
</dbReference>
<dbReference type="RefSeq" id="WP_151167763.1">
    <property type="nucleotide sequence ID" value="NZ_WACR01000005.1"/>
</dbReference>
<keyword evidence="2" id="KW-1185">Reference proteome</keyword>
<dbReference type="InterPro" id="IPR007454">
    <property type="entry name" value="UPF0250_YbeD-like"/>
</dbReference>
<dbReference type="InterPro" id="IPR027471">
    <property type="entry name" value="YbeD-like_sf"/>
</dbReference>
<dbReference type="Pfam" id="PF04359">
    <property type="entry name" value="DUF493"/>
    <property type="match status" value="1"/>
</dbReference>
<accession>A0A6N6M8U2</accession>
<proteinExistence type="predicted"/>
<dbReference type="OrthoDB" id="5616097at2"/>
<reference evidence="1 2" key="1">
    <citation type="submission" date="2019-09" db="EMBL/GenBank/DDBJ databases">
        <title>Genomes of Cryomorphaceae.</title>
        <authorList>
            <person name="Bowman J.P."/>
        </authorList>
    </citation>
    <scope>NUCLEOTIDE SEQUENCE [LARGE SCALE GENOMIC DNA]</scope>
    <source>
        <strain evidence="1 2">KCTC 52047</strain>
    </source>
</reference>
<comment type="caution">
    <text evidence="1">The sequence shown here is derived from an EMBL/GenBank/DDBJ whole genome shotgun (WGS) entry which is preliminary data.</text>
</comment>
<organism evidence="1 2">
    <name type="scientific">Salibacter halophilus</name>
    <dbReference type="NCBI Taxonomy" id="1803916"/>
    <lineage>
        <taxon>Bacteria</taxon>
        <taxon>Pseudomonadati</taxon>
        <taxon>Bacteroidota</taxon>
        <taxon>Flavobacteriia</taxon>
        <taxon>Flavobacteriales</taxon>
        <taxon>Salibacteraceae</taxon>
        <taxon>Salibacter</taxon>
    </lineage>
</organism>
<evidence type="ECO:0000313" key="1">
    <source>
        <dbReference type="EMBL" id="KAB1064514.1"/>
    </source>
</evidence>
<dbReference type="SUPFAM" id="SSF117991">
    <property type="entry name" value="YbeD/HP0495-like"/>
    <property type="match status" value="1"/>
</dbReference>
<dbReference type="EMBL" id="WACR01000005">
    <property type="protein sequence ID" value="KAB1064514.1"/>
    <property type="molecule type" value="Genomic_DNA"/>
</dbReference>